<proteinExistence type="predicted"/>
<sequence>MSQPSRWLVPVSRVESARFQPFTTNREGYHFDHGKERDANNAVTTVVFRTLDKGDPKRGTKQATAKA</sequence>
<dbReference type="Proteomes" id="UP000584374">
    <property type="component" value="Unassembled WGS sequence"/>
</dbReference>
<evidence type="ECO:0000313" key="2">
    <source>
        <dbReference type="Proteomes" id="UP000584374"/>
    </source>
</evidence>
<dbReference type="EMBL" id="JACHIW010000001">
    <property type="protein sequence ID" value="MBB5155447.1"/>
    <property type="molecule type" value="Genomic_DNA"/>
</dbReference>
<reference evidence="1 2" key="1">
    <citation type="submission" date="2020-08" db="EMBL/GenBank/DDBJ databases">
        <title>Sequencing the genomes of 1000 actinobacteria strains.</title>
        <authorList>
            <person name="Klenk H.-P."/>
        </authorList>
    </citation>
    <scope>NUCLEOTIDE SEQUENCE [LARGE SCALE GENOMIC DNA]</scope>
    <source>
        <strain evidence="1 2">DSM 45584</strain>
    </source>
</reference>
<comment type="caution">
    <text evidence="1">The sequence shown here is derived from an EMBL/GenBank/DDBJ whole genome shotgun (WGS) entry which is preliminary data.</text>
</comment>
<keyword evidence="2" id="KW-1185">Reference proteome</keyword>
<dbReference type="RefSeq" id="WP_184726783.1">
    <property type="nucleotide sequence ID" value="NZ_JACHIW010000001.1"/>
</dbReference>
<accession>A0A840Q662</accession>
<gene>
    <name evidence="1" type="ORF">BJ970_002981</name>
</gene>
<organism evidence="1 2">
    <name type="scientific">Saccharopolyspora phatthalungensis</name>
    <dbReference type="NCBI Taxonomy" id="664693"/>
    <lineage>
        <taxon>Bacteria</taxon>
        <taxon>Bacillati</taxon>
        <taxon>Actinomycetota</taxon>
        <taxon>Actinomycetes</taxon>
        <taxon>Pseudonocardiales</taxon>
        <taxon>Pseudonocardiaceae</taxon>
        <taxon>Saccharopolyspora</taxon>
    </lineage>
</organism>
<name>A0A840Q662_9PSEU</name>
<evidence type="ECO:0000313" key="1">
    <source>
        <dbReference type="EMBL" id="MBB5155447.1"/>
    </source>
</evidence>
<dbReference type="AlphaFoldDB" id="A0A840Q662"/>
<protein>
    <submittedName>
        <fullName evidence="1">Uncharacterized protein</fullName>
    </submittedName>
</protein>